<comment type="caution">
    <text evidence="3">The sequence shown here is derived from an EMBL/GenBank/DDBJ whole genome shotgun (WGS) entry which is preliminary data.</text>
</comment>
<evidence type="ECO:0000259" key="2">
    <source>
        <dbReference type="Pfam" id="PF04355"/>
    </source>
</evidence>
<accession>A6F3W6</accession>
<gene>
    <name evidence="3" type="ORF">MDG893_03210</name>
</gene>
<dbReference type="Proteomes" id="UP000005856">
    <property type="component" value="Unassembled WGS sequence"/>
</dbReference>
<dbReference type="Pfam" id="PF04355">
    <property type="entry name" value="BamE"/>
    <property type="match status" value="1"/>
</dbReference>
<keyword evidence="1" id="KW-0732">Signal</keyword>
<feature type="domain" description="Outer membrane protein assembly factor BamE" evidence="2">
    <location>
        <begin position="57"/>
        <end position="119"/>
    </location>
</feature>
<protein>
    <submittedName>
        <fullName evidence="3">OmpA/MotB domain protein</fullName>
    </submittedName>
</protein>
<dbReference type="STRING" id="443152.MDG893_03210"/>
<evidence type="ECO:0000313" key="4">
    <source>
        <dbReference type="Proteomes" id="UP000005856"/>
    </source>
</evidence>
<name>A6F3W6_9GAMM</name>
<evidence type="ECO:0000313" key="3">
    <source>
        <dbReference type="EMBL" id="EDM46546.1"/>
    </source>
</evidence>
<sequence>MSPMRFMPVSRVIASLFAILSFSASSTELPFPDENVQPTELGEKSIRIGRDYSILNLGNISSGMSGSQVEAVLGPPSDRTSHGDLSHWHYNVNFPIAGGASQLVCQYKIVFTPGGEVSSTHWRRHTCENLAQTLIATPPAEVTPQ</sequence>
<evidence type="ECO:0000256" key="1">
    <source>
        <dbReference type="SAM" id="SignalP"/>
    </source>
</evidence>
<keyword evidence="4" id="KW-1185">Reference proteome</keyword>
<reference evidence="3 4" key="1">
    <citation type="submission" date="2007-06" db="EMBL/GenBank/DDBJ databases">
        <authorList>
            <person name="Green D."/>
            <person name="Ferriera S."/>
            <person name="Johnson J."/>
            <person name="Kravitz S."/>
            <person name="Beeson K."/>
            <person name="Sutton G."/>
            <person name="Rogers Y.-H."/>
            <person name="Friedman R."/>
            <person name="Frazier M."/>
            <person name="Venter J.C."/>
        </authorList>
    </citation>
    <scope>NUCLEOTIDE SEQUENCE [LARGE SCALE GENOMIC DNA]</scope>
    <source>
        <strain evidence="3 4">DG893</strain>
    </source>
</reference>
<dbReference type="AlphaFoldDB" id="A6F3W6"/>
<dbReference type="GO" id="GO:0019867">
    <property type="term" value="C:outer membrane"/>
    <property type="evidence" value="ECO:0007669"/>
    <property type="project" value="InterPro"/>
</dbReference>
<proteinExistence type="predicted"/>
<dbReference type="InterPro" id="IPR007450">
    <property type="entry name" value="BamE_dom"/>
</dbReference>
<feature type="signal peptide" evidence="1">
    <location>
        <begin position="1"/>
        <end position="26"/>
    </location>
</feature>
<dbReference type="EMBL" id="ABCP01000036">
    <property type="protein sequence ID" value="EDM46546.1"/>
    <property type="molecule type" value="Genomic_DNA"/>
</dbReference>
<organism evidence="3 4">
    <name type="scientific">Marinobacter algicola DG893</name>
    <dbReference type="NCBI Taxonomy" id="443152"/>
    <lineage>
        <taxon>Bacteria</taxon>
        <taxon>Pseudomonadati</taxon>
        <taxon>Pseudomonadota</taxon>
        <taxon>Gammaproteobacteria</taxon>
        <taxon>Pseudomonadales</taxon>
        <taxon>Marinobacteraceae</taxon>
        <taxon>Marinobacter</taxon>
    </lineage>
</organism>
<feature type="chain" id="PRO_5002696050" evidence="1">
    <location>
        <begin position="27"/>
        <end position="145"/>
    </location>
</feature>
<dbReference type="eggNOG" id="COG2885">
    <property type="taxonomic scope" value="Bacteria"/>
</dbReference>
<dbReference type="OrthoDB" id="1149075at2"/>
<dbReference type="RefSeq" id="WP_007154950.1">
    <property type="nucleotide sequence ID" value="NZ_ABCP01000036.1"/>
</dbReference>